<dbReference type="EMBL" id="FN543106">
    <property type="protein sequence ID" value="CBA31498.1"/>
    <property type="molecule type" value="Genomic_DNA"/>
</dbReference>
<protein>
    <recommendedName>
        <fullName evidence="2">Molybdenum ABC transporter substrate-binding protein</fullName>
    </recommendedName>
</protein>
<dbReference type="Pfam" id="PF13531">
    <property type="entry name" value="SBP_bac_11"/>
    <property type="match status" value="1"/>
</dbReference>
<dbReference type="PANTHER" id="PTHR30632:SF11">
    <property type="entry name" value="BLR4797 PROTEIN"/>
    <property type="match status" value="1"/>
</dbReference>
<evidence type="ECO:0008006" key="2">
    <source>
        <dbReference type="Google" id="ProtNLM"/>
    </source>
</evidence>
<dbReference type="InterPro" id="IPR050682">
    <property type="entry name" value="ModA/WtpA"/>
</dbReference>
<name>C9YDT7_CURXX</name>
<proteinExistence type="predicted"/>
<dbReference type="SUPFAM" id="SSF53850">
    <property type="entry name" value="Periplasmic binding protein-like II"/>
    <property type="match status" value="1"/>
</dbReference>
<dbReference type="PANTHER" id="PTHR30632">
    <property type="entry name" value="MOLYBDATE-BINDING PERIPLASMIC PROTEIN"/>
    <property type="match status" value="1"/>
</dbReference>
<accession>C9YDT7</accession>
<dbReference type="AlphaFoldDB" id="C9YDT7"/>
<gene>
    <name evidence="1" type="ORF">Csp_F37840</name>
</gene>
<evidence type="ECO:0000313" key="1">
    <source>
        <dbReference type="EMBL" id="CBA31498.1"/>
    </source>
</evidence>
<dbReference type="GO" id="GO:0015689">
    <property type="term" value="P:molybdate ion transport"/>
    <property type="evidence" value="ECO:0007669"/>
    <property type="project" value="TreeGrafter"/>
</dbReference>
<sequence>MAASRPLGLSKPAWPTRIASMQTPAFPSHAPAGLTLKAISSMATRQVLTELAEAYEATTGVQLALESVGGVDAAKRVQAGEVFDIVFLASDAIDKLLAAGFLEAGSRVDLVHSGVAVAVKEGAAAPDISSEAAVRAAVLAAPTLSYSTGPSGVALAKLFERWGIADEIQSRIVQAPPGVPVGTLVARGEVALGLQQLSELIHVNGIRIVGPLPAEIQITTTFSAGLGVHSSRADAVRALLDYMASPQAHAAKLRQGMEPA</sequence>
<reference evidence="1" key="1">
    <citation type="journal article" date="2010" name="Nature">
        <title>The Dynamic genome of Hydra.</title>
        <authorList>
            <person name="Chapman J.A."/>
            <person name="Kirkness E.F."/>
            <person name="Simakov O."/>
            <person name="Hampson S.E."/>
            <person name="Mitros T."/>
            <person name="Weinmaier T."/>
            <person name="Rattei T."/>
            <person name="Balasubramanian P.G."/>
            <person name="Borman J."/>
            <person name="Busam D."/>
            <person name="Disbennett K."/>
            <person name="Pfannkoch C."/>
            <person name="Sumin N."/>
            <person name="Sutton G."/>
            <person name="Viswanathan L."/>
            <person name="Walenz B."/>
            <person name="Goodstein D.M."/>
            <person name="Hellsten U."/>
            <person name="Kawashima T."/>
            <person name="Prochnik S.E."/>
            <person name="Putnam N.H."/>
            <person name="Shu S."/>
            <person name="Blumberg B."/>
            <person name="Dana C.E."/>
            <person name="Gee L."/>
            <person name="Kibler D.F."/>
            <person name="Law L."/>
            <person name="Lindgens D."/>
            <person name="Martinez D.E."/>
            <person name="Peng J."/>
            <person name="Wigge P.A."/>
            <person name="Bertulat B."/>
            <person name="Guder C."/>
            <person name="Nakamura Y."/>
            <person name="Ozbek S."/>
            <person name="Watanabe H."/>
            <person name="Khalturin K."/>
            <person name="Hemmrich G."/>
            <person name="Franke A."/>
            <person name="Augustin R."/>
            <person name="Fraune S."/>
            <person name="Hayakawa E."/>
            <person name="Hayakawa S."/>
            <person name="Hirose M."/>
            <person name="Hwang J."/>
            <person name="Ikeo K."/>
            <person name="Nishimiya-Fujisawa C."/>
            <person name="Ogura A."/>
            <person name="Takahashi T."/>
            <person name="Steinmetz P.R."/>
            <person name="Zhang X."/>
            <person name="Aufschnaiter R."/>
            <person name="Eder M.K."/>
            <person name="Gorny A.K."/>
            <person name="Salvenmoser W."/>
            <person name="Heimberg A.M."/>
            <person name="Wheeler B.M."/>
            <person name="Peterson K.J."/>
            <person name="Boettger A."/>
            <person name="Tischler P."/>
            <person name="Wolf A."/>
            <person name="Gojobori T."/>
            <person name="Remington K.A."/>
            <person name="Strausberg R.L."/>
            <person name="Venter J."/>
            <person name="Technau U."/>
            <person name="Hobmayer B."/>
            <person name="Bosch T.C."/>
            <person name="Holstein T.W."/>
            <person name="Fujisawa T."/>
            <person name="Bode H.R."/>
            <person name="David C.N."/>
            <person name="Rokhsar D.S."/>
            <person name="Steele R.E."/>
        </authorList>
    </citation>
    <scope>NUCLEOTIDE SEQUENCE</scope>
</reference>
<dbReference type="GO" id="GO:0030973">
    <property type="term" value="F:molybdate ion binding"/>
    <property type="evidence" value="ECO:0007669"/>
    <property type="project" value="TreeGrafter"/>
</dbReference>
<dbReference type="Gene3D" id="3.40.190.10">
    <property type="entry name" value="Periplasmic binding protein-like II"/>
    <property type="match status" value="2"/>
</dbReference>
<organism evidence="1">
    <name type="scientific">Curvibacter symbiont subsp. Hydra magnipapillata</name>
    <dbReference type="NCBI Taxonomy" id="667019"/>
    <lineage>
        <taxon>Bacteria</taxon>
        <taxon>Pseudomonadati</taxon>
        <taxon>Pseudomonadota</taxon>
        <taxon>Betaproteobacteria</taxon>
        <taxon>Burkholderiales</taxon>
        <taxon>Comamonadaceae</taxon>
        <taxon>Curvibacter</taxon>
    </lineage>
</organism>